<dbReference type="Proteomes" id="UP000050474">
    <property type="component" value="Unassembled WGS sequence"/>
</dbReference>
<comment type="caution">
    <text evidence="2">The sequence shown here is derived from an EMBL/GenBank/DDBJ whole genome shotgun (WGS) entry which is preliminary data.</text>
</comment>
<dbReference type="InterPro" id="IPR046787">
    <property type="entry name" value="DnaT_2"/>
</dbReference>
<evidence type="ECO:0000259" key="1">
    <source>
        <dbReference type="Pfam" id="PF20557"/>
    </source>
</evidence>
<dbReference type="STRING" id="129140.ALO44_00135"/>
<dbReference type="AlphaFoldDB" id="A0A0Q0EBW0"/>
<evidence type="ECO:0000313" key="5">
    <source>
        <dbReference type="Proteomes" id="UP001610657"/>
    </source>
</evidence>
<organism evidence="2 4">
    <name type="scientific">Pseudomonas syringae pv. tagetis</name>
    <dbReference type="NCBI Taxonomy" id="129140"/>
    <lineage>
        <taxon>Bacteria</taxon>
        <taxon>Pseudomonadati</taxon>
        <taxon>Pseudomonadota</taxon>
        <taxon>Gammaproteobacteria</taxon>
        <taxon>Pseudomonadales</taxon>
        <taxon>Pseudomonadaceae</taxon>
        <taxon>Pseudomonas</taxon>
    </lineage>
</organism>
<dbReference type="EMBL" id="LJRM01000142">
    <property type="protein sequence ID" value="KPY83718.1"/>
    <property type="molecule type" value="Genomic_DNA"/>
</dbReference>
<name>A0A0Q0EBW0_9PSED</name>
<protein>
    <recommendedName>
        <fullName evidence="1">Putative DnaT-like domain-containing protein</fullName>
    </recommendedName>
</protein>
<feature type="domain" description="Putative DnaT-like" evidence="1">
    <location>
        <begin position="5"/>
        <end position="161"/>
    </location>
</feature>
<evidence type="ECO:0000313" key="4">
    <source>
        <dbReference type="Proteomes" id="UP000050474"/>
    </source>
</evidence>
<keyword evidence="5" id="KW-1185">Reference proteome</keyword>
<dbReference type="Pfam" id="PF20557">
    <property type="entry name" value="DnaT_2"/>
    <property type="match status" value="1"/>
</dbReference>
<dbReference type="EMBL" id="JAVCQK010000006">
    <property type="protein sequence ID" value="MFH7516104.1"/>
    <property type="molecule type" value="Genomic_DNA"/>
</dbReference>
<reference evidence="2 4" key="1">
    <citation type="submission" date="2015-09" db="EMBL/GenBank/DDBJ databases">
        <title>Genome announcement of multiple Pseudomonas syringae strains.</title>
        <authorList>
            <person name="Thakur S."/>
            <person name="Wang P.W."/>
            <person name="Gong Y."/>
            <person name="Weir B.S."/>
            <person name="Guttman D.S."/>
        </authorList>
    </citation>
    <scope>NUCLEOTIDE SEQUENCE [LARGE SCALE GENOMIC DNA]</scope>
    <source>
        <strain evidence="2 4">ICMP4091</strain>
    </source>
</reference>
<gene>
    <name evidence="2" type="ORF">ALO44_00135</name>
    <name evidence="3" type="ORF">RA271_13050</name>
</gene>
<accession>A0A0Q0EBW0</accession>
<dbReference type="PATRIC" id="fig|129140.3.peg.174"/>
<proteinExistence type="predicted"/>
<reference evidence="3 5" key="2">
    <citation type="submission" date="2023-08" db="EMBL/GenBank/DDBJ databases">
        <title>Genomic and mutational analysis of Pseudomonas syringae pv. tagetis EB037 pathogenicity on sunflower.</title>
        <authorList>
            <person name="Maul J.E."/>
        </authorList>
    </citation>
    <scope>NUCLEOTIDE SEQUENCE [LARGE SCALE GENOMIC DNA]</scope>
    <source>
        <strain evidence="3 5">EB037_T1</strain>
    </source>
</reference>
<evidence type="ECO:0000313" key="3">
    <source>
        <dbReference type="EMBL" id="MFH7516104.1"/>
    </source>
</evidence>
<dbReference type="RefSeq" id="WP_055006547.1">
    <property type="nucleotide sequence ID" value="NZ_CP092923.1"/>
</dbReference>
<evidence type="ECO:0000313" key="2">
    <source>
        <dbReference type="EMBL" id="KPY83718.1"/>
    </source>
</evidence>
<dbReference type="GeneID" id="96218149"/>
<sequence length="173" mass="18766">MPDFYGNVADADVYHAARANTAWTGEDMAKQAALIRASAYIDGRYRKLMASGMWQSLFPGVKTEGRGQAREWPRTGAEDYEGNPIPDDQVPIEVEQATYEAALREITQPGSLSPDFVAATMVKREKVGPLETEFAIATGADAAGSVRPVISIIDEMIAPVLVARYTLPAVFTV</sequence>
<dbReference type="Proteomes" id="UP001610657">
    <property type="component" value="Unassembled WGS sequence"/>
</dbReference>